<reference evidence="2 3" key="1">
    <citation type="submission" date="2019-03" db="EMBL/GenBank/DDBJ databases">
        <title>Primorskyibacter sp. SS33 isolated from sediments.</title>
        <authorList>
            <person name="Xunke S."/>
        </authorList>
    </citation>
    <scope>NUCLEOTIDE SEQUENCE [LARGE SCALE GENOMIC DNA]</scope>
    <source>
        <strain evidence="2 3">SS33</strain>
    </source>
</reference>
<sequence>MTPEKRLLQAIIGQAVTDLFIGKPHASTDEESSLARREALYFLTDATGGWARRRAELCLLIDYDPDQVRRSIIAILDGTTLPPASIGKGIGLARDLWAEQIAREKAAHEARTRNRRCPAPTPILVPRAPAPSKPIRPRLKPAKPWMMPPRDPEDDWLYLGIEIPA</sequence>
<dbReference type="OrthoDB" id="7837183at2"/>
<evidence type="ECO:0000313" key="3">
    <source>
        <dbReference type="Proteomes" id="UP000295701"/>
    </source>
</evidence>
<feature type="compositionally biased region" description="Pro residues" evidence="1">
    <location>
        <begin position="119"/>
        <end position="134"/>
    </location>
</feature>
<dbReference type="AlphaFoldDB" id="A0A4R6A5Y4"/>
<accession>A0A4R6A5Y4</accession>
<dbReference type="EMBL" id="SNAA01000014">
    <property type="protein sequence ID" value="TDL78114.1"/>
    <property type="molecule type" value="Genomic_DNA"/>
</dbReference>
<protein>
    <submittedName>
        <fullName evidence="2">Uncharacterized protein</fullName>
    </submittedName>
</protein>
<organism evidence="2 3">
    <name type="scientific">Palleronia sediminis</name>
    <dbReference type="NCBI Taxonomy" id="2547833"/>
    <lineage>
        <taxon>Bacteria</taxon>
        <taxon>Pseudomonadati</taxon>
        <taxon>Pseudomonadota</taxon>
        <taxon>Alphaproteobacteria</taxon>
        <taxon>Rhodobacterales</taxon>
        <taxon>Roseobacteraceae</taxon>
        <taxon>Palleronia</taxon>
    </lineage>
</organism>
<evidence type="ECO:0000313" key="2">
    <source>
        <dbReference type="EMBL" id="TDL78114.1"/>
    </source>
</evidence>
<comment type="caution">
    <text evidence="2">The sequence shown here is derived from an EMBL/GenBank/DDBJ whole genome shotgun (WGS) entry which is preliminary data.</text>
</comment>
<feature type="region of interest" description="Disordered" evidence="1">
    <location>
        <begin position="107"/>
        <end position="146"/>
    </location>
</feature>
<evidence type="ECO:0000256" key="1">
    <source>
        <dbReference type="SAM" id="MobiDB-lite"/>
    </source>
</evidence>
<dbReference type="Proteomes" id="UP000295701">
    <property type="component" value="Unassembled WGS sequence"/>
</dbReference>
<proteinExistence type="predicted"/>
<gene>
    <name evidence="2" type="ORF">E2L08_12505</name>
</gene>
<keyword evidence="3" id="KW-1185">Reference proteome</keyword>
<dbReference type="RefSeq" id="WP_133397433.1">
    <property type="nucleotide sequence ID" value="NZ_SNAA01000014.1"/>
</dbReference>
<name>A0A4R6A5Y4_9RHOB</name>